<accession>A0AAW0BJ73</accession>
<reference evidence="2 3" key="1">
    <citation type="submission" date="2024-01" db="EMBL/GenBank/DDBJ databases">
        <title>A draft genome for a cacao thread blight-causing isolate of Paramarasmius palmivorus.</title>
        <authorList>
            <person name="Baruah I.K."/>
            <person name="Bukari Y."/>
            <person name="Amoako-Attah I."/>
            <person name="Meinhardt L.W."/>
            <person name="Bailey B.A."/>
            <person name="Cohen S.P."/>
        </authorList>
    </citation>
    <scope>NUCLEOTIDE SEQUENCE [LARGE SCALE GENOMIC DNA]</scope>
    <source>
        <strain evidence="2 3">GH-12</strain>
    </source>
</reference>
<feature type="region of interest" description="Disordered" evidence="1">
    <location>
        <begin position="635"/>
        <end position="673"/>
    </location>
</feature>
<feature type="compositionally biased region" description="Polar residues" evidence="1">
    <location>
        <begin position="658"/>
        <end position="667"/>
    </location>
</feature>
<dbReference type="EMBL" id="JAYKXP010000105">
    <property type="protein sequence ID" value="KAK7026401.1"/>
    <property type="molecule type" value="Genomic_DNA"/>
</dbReference>
<evidence type="ECO:0000256" key="1">
    <source>
        <dbReference type="SAM" id="MobiDB-lite"/>
    </source>
</evidence>
<comment type="caution">
    <text evidence="2">The sequence shown here is derived from an EMBL/GenBank/DDBJ whole genome shotgun (WGS) entry which is preliminary data.</text>
</comment>
<evidence type="ECO:0000313" key="3">
    <source>
        <dbReference type="Proteomes" id="UP001383192"/>
    </source>
</evidence>
<feature type="compositionally biased region" description="Pro residues" evidence="1">
    <location>
        <begin position="54"/>
        <end position="77"/>
    </location>
</feature>
<sequence length="1122" mass="129994">MLLPRTPSPPPEPQMQPGRPQRNRRPIAKYQDFTLESRSATERNAIKRVTQYITPPPPSPPRMKSPTPMPSPSPPPARTYIRTEPNECNMFRIYDTKLPSRTPDTIIEPADVVDTPVIHTDKTTQSEAQHLSRAMGLDLIREQSDPYWAPFSSPSSWRLANWAHSINTLTYDHLNGLASVITKPDFNKEDFVNYNAHTEMKRLDAHITKQSDTLPFGESDHWRKTELLIPMPCTGYTYDSEDDAPKLRVDFWHRDLLAVLKSVVEDETFLKYHIRAFKQFFQHPHSTRMTRVYGEAYTSDRAIDIQRARLGQSDDDGDIETIILWFILFSDATHLTNFGTAQLWPIYGWLANYTKYAHGNPMNYTVLALGYLPKIPDLVRQRYKEVYGEKTLTDDVLRFLNREVIQRAWDVILNKKTVDAYRDGVIYMCADAIRRRCLWEFFAYGADYVEKVTVICIKYISECLCIRCEIEKALVRLMGTKRDMQLRITHKRVDSIQRQEKNLICIEQNAFSHALLPHGFEVYDMLVVDQLHEFELGVWKSALIHIIRMLYAQRDKKDSIDTLNDRQCAIPCFEGLFDDKGMDKLILDFLFTLATWHAYAKLRMHDDSTVASFEDWTRLLGTIIRKFARESSSYDTRETPAEVRKRKDRETARLASGLESSGKSSGPRTRKFNLDTPKLHFLGDYPASIKKYGTTDGYSAMIGEVNHQVIKSGYDRTNKRKIEPQMAKQDQRTRQLRRMEKNDPYRIVDEAPKKKRKNEMKRVEKEALGPMDIRAGWQIAQGTRNARHLDDFKDDNDPALQTFVEDLKAHLLERFLDPATEVTNEIRNAFDIVGNVIFEHAKVRITYTTYDLRQDTDSINPSNHSDIIMLSSTAMDADDHPYFYGRVCGVYHANVRLHGNPKLQRPSRTQRIDFLWVRWYELDNSQRYRSGFKAKRLHRLSFCLPNSSNAFEFVDPAMVIRGVHIIPCYESGADTRSGTLPPDSLARRQLTRATMGEKELETEDWQHYYVNIFADRDLFMRFRSGGIGHQPFWPFLDSFIEDSGLKDQELPVYDDDGEIVGRIGDEDVVMDEVIDDELDGTPDSEPETDEDEFDRDSWINDRDDDDDESGESDEEFTGHAAA</sequence>
<feature type="compositionally biased region" description="Basic and acidic residues" evidence="1">
    <location>
        <begin position="635"/>
        <end position="652"/>
    </location>
</feature>
<evidence type="ECO:0000313" key="2">
    <source>
        <dbReference type="EMBL" id="KAK7026401.1"/>
    </source>
</evidence>
<feature type="compositionally biased region" description="Acidic residues" evidence="1">
    <location>
        <begin position="1102"/>
        <end position="1115"/>
    </location>
</feature>
<feature type="compositionally biased region" description="Acidic residues" evidence="1">
    <location>
        <begin position="1072"/>
        <end position="1094"/>
    </location>
</feature>
<dbReference type="Pfam" id="PF18759">
    <property type="entry name" value="Plavaka"/>
    <property type="match status" value="1"/>
</dbReference>
<feature type="region of interest" description="Disordered" evidence="1">
    <location>
        <begin position="1"/>
        <end position="79"/>
    </location>
</feature>
<dbReference type="InterPro" id="IPR041078">
    <property type="entry name" value="Plavaka"/>
</dbReference>
<feature type="compositionally biased region" description="Pro residues" evidence="1">
    <location>
        <begin position="1"/>
        <end position="14"/>
    </location>
</feature>
<proteinExistence type="predicted"/>
<organism evidence="2 3">
    <name type="scientific">Paramarasmius palmivorus</name>
    <dbReference type="NCBI Taxonomy" id="297713"/>
    <lineage>
        <taxon>Eukaryota</taxon>
        <taxon>Fungi</taxon>
        <taxon>Dikarya</taxon>
        <taxon>Basidiomycota</taxon>
        <taxon>Agaricomycotina</taxon>
        <taxon>Agaricomycetes</taxon>
        <taxon>Agaricomycetidae</taxon>
        <taxon>Agaricales</taxon>
        <taxon>Marasmiineae</taxon>
        <taxon>Marasmiaceae</taxon>
        <taxon>Paramarasmius</taxon>
    </lineage>
</organism>
<dbReference type="Proteomes" id="UP001383192">
    <property type="component" value="Unassembled WGS sequence"/>
</dbReference>
<gene>
    <name evidence="2" type="ORF">VNI00_015636</name>
</gene>
<keyword evidence="3" id="KW-1185">Reference proteome</keyword>
<protein>
    <submittedName>
        <fullName evidence="2">Uncharacterized protein</fullName>
    </submittedName>
</protein>
<feature type="region of interest" description="Disordered" evidence="1">
    <location>
        <begin position="1072"/>
        <end position="1122"/>
    </location>
</feature>
<name>A0AAW0BJ73_9AGAR</name>
<dbReference type="AlphaFoldDB" id="A0AAW0BJ73"/>